<name>A0ABR3ABQ2_9AGAR</name>
<dbReference type="PANTHER" id="PTHR47970">
    <property type="entry name" value="KINESIN-LIKE PROTEIN KIF11"/>
    <property type="match status" value="1"/>
</dbReference>
<feature type="coiled-coil region" evidence="10">
    <location>
        <begin position="486"/>
        <end position="534"/>
    </location>
</feature>
<dbReference type="PROSITE" id="PS00411">
    <property type="entry name" value="KINESIN_MOTOR_1"/>
    <property type="match status" value="1"/>
</dbReference>
<evidence type="ECO:0000259" key="12">
    <source>
        <dbReference type="PROSITE" id="PS50067"/>
    </source>
</evidence>
<feature type="compositionally biased region" description="Low complexity" evidence="11">
    <location>
        <begin position="1"/>
        <end position="19"/>
    </location>
</feature>
<evidence type="ECO:0000256" key="8">
    <source>
        <dbReference type="ARBA" id="ARBA00034704"/>
    </source>
</evidence>
<comment type="similarity">
    <text evidence="8">Belongs to the TRAFAC class myosin-kinesin ATPase superfamily. Kinesin family. KIN-5/BimC subfamily.</text>
</comment>
<keyword evidence="2" id="KW-0963">Cytoplasm</keyword>
<evidence type="ECO:0000256" key="3">
    <source>
        <dbReference type="ARBA" id="ARBA00022701"/>
    </source>
</evidence>
<evidence type="ECO:0000256" key="7">
    <source>
        <dbReference type="ARBA" id="ARBA00023212"/>
    </source>
</evidence>
<evidence type="ECO:0000256" key="1">
    <source>
        <dbReference type="ARBA" id="ARBA00004245"/>
    </source>
</evidence>
<keyword evidence="4 9" id="KW-0547">Nucleotide-binding</keyword>
<evidence type="ECO:0000256" key="11">
    <source>
        <dbReference type="SAM" id="MobiDB-lite"/>
    </source>
</evidence>
<evidence type="ECO:0000256" key="2">
    <source>
        <dbReference type="ARBA" id="ARBA00022490"/>
    </source>
</evidence>
<dbReference type="InterPro" id="IPR027417">
    <property type="entry name" value="P-loop_NTPase"/>
</dbReference>
<gene>
    <name evidence="13" type="primary">KIP1</name>
    <name evidence="13" type="ORF">AAF712_001248</name>
</gene>
<evidence type="ECO:0000256" key="5">
    <source>
        <dbReference type="ARBA" id="ARBA00022840"/>
    </source>
</evidence>
<feature type="region of interest" description="Disordered" evidence="11">
    <location>
        <begin position="1"/>
        <end position="46"/>
    </location>
</feature>
<comment type="subcellular location">
    <subcellularLocation>
        <location evidence="1">Cytoplasm</location>
        <location evidence="1">Cytoskeleton</location>
    </subcellularLocation>
</comment>
<keyword evidence="10" id="KW-0175">Coiled coil</keyword>
<dbReference type="Pfam" id="PF00225">
    <property type="entry name" value="Kinesin"/>
    <property type="match status" value="1"/>
</dbReference>
<feature type="region of interest" description="Disordered" evidence="11">
    <location>
        <begin position="1076"/>
        <end position="1100"/>
    </location>
</feature>
<keyword evidence="14" id="KW-1185">Reference proteome</keyword>
<dbReference type="SMART" id="SM00129">
    <property type="entry name" value="KISc"/>
    <property type="match status" value="1"/>
</dbReference>
<reference evidence="13 14" key="1">
    <citation type="submission" date="2024-05" db="EMBL/GenBank/DDBJ databases">
        <title>A draft genome resource for the thread blight pathogen Marasmius tenuissimus strain MS-2.</title>
        <authorList>
            <person name="Yulfo-Soto G.E."/>
            <person name="Baruah I.K."/>
            <person name="Amoako-Attah I."/>
            <person name="Bukari Y."/>
            <person name="Meinhardt L.W."/>
            <person name="Bailey B.A."/>
            <person name="Cohen S.P."/>
        </authorList>
    </citation>
    <scope>NUCLEOTIDE SEQUENCE [LARGE SCALE GENOMIC DNA]</scope>
    <source>
        <strain evidence="13 14">MS-2</strain>
    </source>
</reference>
<dbReference type="InterPro" id="IPR019821">
    <property type="entry name" value="Kinesin_motor_CS"/>
</dbReference>
<keyword evidence="6 9" id="KW-0505">Motor protein</keyword>
<dbReference type="PANTHER" id="PTHR47970:SF12">
    <property type="entry name" value="KINESIN FAMILY MEMBER 11"/>
    <property type="match status" value="1"/>
</dbReference>
<dbReference type="EMBL" id="JBBXMP010000003">
    <property type="protein sequence ID" value="KAL0071391.1"/>
    <property type="molecule type" value="Genomic_DNA"/>
</dbReference>
<keyword evidence="3" id="KW-0493">Microtubule</keyword>
<feature type="binding site" evidence="9">
    <location>
        <begin position="157"/>
        <end position="164"/>
    </location>
    <ligand>
        <name>ATP</name>
        <dbReference type="ChEBI" id="CHEBI:30616"/>
    </ligand>
</feature>
<evidence type="ECO:0000256" key="9">
    <source>
        <dbReference type="PROSITE-ProRule" id="PRU00283"/>
    </source>
</evidence>
<comment type="caution">
    <text evidence="13">The sequence shown here is derived from an EMBL/GenBank/DDBJ whole genome shotgun (WGS) entry which is preliminary data.</text>
</comment>
<evidence type="ECO:0000256" key="6">
    <source>
        <dbReference type="ARBA" id="ARBA00023175"/>
    </source>
</evidence>
<dbReference type="PRINTS" id="PR00380">
    <property type="entry name" value="KINESINHEAVY"/>
</dbReference>
<feature type="domain" description="Kinesin motor" evidence="12">
    <location>
        <begin position="63"/>
        <end position="426"/>
    </location>
</feature>
<dbReference type="InterPro" id="IPR036961">
    <property type="entry name" value="Kinesin_motor_dom_sf"/>
</dbReference>
<dbReference type="PROSITE" id="PS50067">
    <property type="entry name" value="KINESIN_MOTOR_2"/>
    <property type="match status" value="1"/>
</dbReference>
<evidence type="ECO:0000313" key="14">
    <source>
        <dbReference type="Proteomes" id="UP001437256"/>
    </source>
</evidence>
<dbReference type="SUPFAM" id="SSF52540">
    <property type="entry name" value="P-loop containing nucleoside triphosphate hydrolases"/>
    <property type="match status" value="1"/>
</dbReference>
<proteinExistence type="inferred from homology"/>
<sequence length="1121" mass="124338">MATRRPPSSRSISNPRAAAAPPPRPRSIMSKSGPSTRTNDEQAESNAATIQKTVRRNDEVDANIKVVIRCRKRSEREIQDNSPVIVTSSGAKSNQVSIETAAPQSTLGIVTLPPVRTYPFDLVFGPEADQAMLYHEVVNPMLEQVVGGYNCTLFAYGQTGTGKTYTMHGDLVPTPMGNPSPHAGMIPRVLFRLFHYLEKNKMDFSVKVSYIELYNEELRDLLAPDLSAPNGSTQPMGFGKDSGKGADGGLRIYEDANKRGVFVQGVQEASVTSCAQALEHLTKGSHRRQIAATKFNDHSSRSHSIFTLTVHTRESGVAGEDLLRVGKFNLVDLAGSENIGRSGAENMRAREAGMINQSLLTLGRVINALVDRSSHVPYRESKLTRLLQDSLGGHTKTCIIATVSPARSNVEETLSTLDYAMHAKSIKNKPEVNQRMTRNSLIKEYVAEIELLKADLQASREKSGIYFSEDSWIQHTKEDELRQTELVEAKKQVEIVEKQHRDVQEELDQSIGMLKQREAELKGTKEKLVVAERDLVEKNIELKGLKVALEEEIVVRQAHETTESALDAVANGLKVVAHDSIQDNAGLMEKLDRKEAILHTNLQAVQIHGTTIASATKILSQKLDEYAESHASRVAMLRRINQEFEAKHAEALEACGGRVQKQLQDVEGALQSMRSHDSVETQALESLRKVVEGTQHTFQTGFKQWAEKMTSTNEQTYTQLDRTLVSAFAEFDKTTKGLHLLLESVIIDASKFADSERHAISAAQKLVDDATQAENSRLRQQNENLLQALETQRAEGTKAKDSLIQRISGLLGEFMETRDHDLRKLIAPVAADNESAIGCMDGLSEQHRAVTSQMKNEGVAFNRGLDKGRAQSKTTVEEFNKVTLSTRETVNSNLTGAERRLSKEVTSYCQEVQGQTQAMTSSCAEAFTTYSRAKRLRLDGMNAMGGSLRSEFTSLNRGLKSMSEDVQGHAEQVTSSAQELEKMSDSYRSIASTNVHSLKQGCSSLQQEATQQDVSTGSTPRKRKWRYKDSWDLTNSRDDLLKEWRSRGASTIGSATFLAEHMPLPDEDAIMDQVDEEEVPPTQSTNDATPEPSPGRMHSPAHYRIRHHRHHQQTFLCSCLP</sequence>
<dbReference type="InterPro" id="IPR047241">
    <property type="entry name" value="KIF11-like_kin_motor_dom"/>
</dbReference>
<evidence type="ECO:0000256" key="4">
    <source>
        <dbReference type="ARBA" id="ARBA00022741"/>
    </source>
</evidence>
<dbReference type="Gene3D" id="3.40.850.10">
    <property type="entry name" value="Kinesin motor domain"/>
    <property type="match status" value="1"/>
</dbReference>
<feature type="region of interest" description="Disordered" evidence="11">
    <location>
        <begin position="1001"/>
        <end position="1022"/>
    </location>
</feature>
<accession>A0ABR3ABQ2</accession>
<dbReference type="CDD" id="cd01364">
    <property type="entry name" value="KISc_BimC_Eg5"/>
    <property type="match status" value="1"/>
</dbReference>
<keyword evidence="7" id="KW-0206">Cytoskeleton</keyword>
<dbReference type="InterPro" id="IPR047149">
    <property type="entry name" value="KIF11-like"/>
</dbReference>
<dbReference type="InterPro" id="IPR001752">
    <property type="entry name" value="Kinesin_motor_dom"/>
</dbReference>
<protein>
    <submittedName>
        <fullName evidence="13">Kinesin-related motor protein</fullName>
    </submittedName>
</protein>
<keyword evidence="5 9" id="KW-0067">ATP-binding</keyword>
<organism evidence="13 14">
    <name type="scientific">Marasmius tenuissimus</name>
    <dbReference type="NCBI Taxonomy" id="585030"/>
    <lineage>
        <taxon>Eukaryota</taxon>
        <taxon>Fungi</taxon>
        <taxon>Dikarya</taxon>
        <taxon>Basidiomycota</taxon>
        <taxon>Agaricomycotina</taxon>
        <taxon>Agaricomycetes</taxon>
        <taxon>Agaricomycetidae</taxon>
        <taxon>Agaricales</taxon>
        <taxon>Marasmiineae</taxon>
        <taxon>Marasmiaceae</taxon>
        <taxon>Marasmius</taxon>
    </lineage>
</organism>
<feature type="compositionally biased region" description="Polar residues" evidence="11">
    <location>
        <begin position="1001"/>
        <end position="1019"/>
    </location>
</feature>
<evidence type="ECO:0000256" key="10">
    <source>
        <dbReference type="SAM" id="Coils"/>
    </source>
</evidence>
<dbReference type="Proteomes" id="UP001437256">
    <property type="component" value="Unassembled WGS sequence"/>
</dbReference>
<evidence type="ECO:0000313" key="13">
    <source>
        <dbReference type="EMBL" id="KAL0071391.1"/>
    </source>
</evidence>